<dbReference type="PANTHER" id="PTHR30438">
    <property type="entry name" value="36 KDA ANTIGEN-RELATED"/>
    <property type="match status" value="1"/>
</dbReference>
<comment type="caution">
    <text evidence="2">The sequence shown here is derived from an EMBL/GenBank/DDBJ whole genome shotgun (WGS) entry which is preliminary data.</text>
</comment>
<dbReference type="GO" id="GO:0005886">
    <property type="term" value="C:plasma membrane"/>
    <property type="evidence" value="ECO:0007669"/>
    <property type="project" value="TreeGrafter"/>
</dbReference>
<keyword evidence="1" id="KW-0175">Coiled coil</keyword>
<dbReference type="Gene3D" id="2.40.50.100">
    <property type="match status" value="1"/>
</dbReference>
<evidence type="ECO:0000256" key="1">
    <source>
        <dbReference type="SAM" id="Coils"/>
    </source>
</evidence>
<dbReference type="RefSeq" id="WP_132690738.1">
    <property type="nucleotide sequence ID" value="NZ_SMFT01000002.1"/>
</dbReference>
<organism evidence="2 3">
    <name type="scientific">Volucribacter psittacicida</name>
    <dbReference type="NCBI Taxonomy" id="203482"/>
    <lineage>
        <taxon>Bacteria</taxon>
        <taxon>Pseudomonadati</taxon>
        <taxon>Pseudomonadota</taxon>
        <taxon>Gammaproteobacteria</taxon>
        <taxon>Pasteurellales</taxon>
        <taxon>Pasteurellaceae</taxon>
        <taxon>Volucribacter</taxon>
    </lineage>
</organism>
<dbReference type="AlphaFoldDB" id="A0A4R1FUB2"/>
<protein>
    <submittedName>
        <fullName evidence="2">HlyD family secretion protein</fullName>
    </submittedName>
</protein>
<dbReference type="Proteomes" id="UP000294702">
    <property type="component" value="Unassembled WGS sequence"/>
</dbReference>
<dbReference type="EMBL" id="SMFT01000002">
    <property type="protein sequence ID" value="TCJ98926.1"/>
    <property type="molecule type" value="Genomic_DNA"/>
</dbReference>
<name>A0A4R1FUB2_9PAST</name>
<proteinExistence type="predicted"/>
<dbReference type="Gene3D" id="2.40.30.170">
    <property type="match status" value="1"/>
</dbReference>
<evidence type="ECO:0000313" key="2">
    <source>
        <dbReference type="EMBL" id="TCJ98926.1"/>
    </source>
</evidence>
<dbReference type="Gene3D" id="1.10.287.470">
    <property type="entry name" value="Helix hairpin bin"/>
    <property type="match status" value="1"/>
</dbReference>
<gene>
    <name evidence="2" type="ORF">EV694_1359</name>
</gene>
<evidence type="ECO:0000313" key="3">
    <source>
        <dbReference type="Proteomes" id="UP000294702"/>
    </source>
</evidence>
<keyword evidence="3" id="KW-1185">Reference proteome</keyword>
<dbReference type="OrthoDB" id="9778236at2"/>
<dbReference type="SUPFAM" id="SSF111369">
    <property type="entry name" value="HlyD-like secretion proteins"/>
    <property type="match status" value="2"/>
</dbReference>
<reference evidence="2 3" key="1">
    <citation type="submission" date="2019-03" db="EMBL/GenBank/DDBJ databases">
        <title>Genomic Encyclopedia of Type Strains, Phase IV (KMG-IV): sequencing the most valuable type-strain genomes for metagenomic binning, comparative biology and taxonomic classification.</title>
        <authorList>
            <person name="Goeker M."/>
        </authorList>
    </citation>
    <scope>NUCLEOTIDE SEQUENCE [LARGE SCALE GENOMIC DNA]</scope>
    <source>
        <strain evidence="2 3">DSM 15534</strain>
    </source>
</reference>
<dbReference type="PANTHER" id="PTHR30438:SF2">
    <property type="entry name" value="MEMBRANE PROTEIN"/>
    <property type="match status" value="1"/>
</dbReference>
<accession>A0A4R1FUB2</accession>
<sequence>MKKLILIVLLVIIGAGVVYWLVNRNADDLPPGISAMNGRLTVERIDVASLYAGRVEQVYVDEGENVEKDQPLVRLSDSQVMAKLAQAQAGKKQAEQAVERANAQELARQQQLDVAKLEWTNAQQLRKDKLISSTELERREAAYQAAQAELSGAKAAKAEAEAYVLQAQAQIDEVADIHQDLIIKSPLAGRVEYRLVEMGNVIGAGAKVVSLLDLEDVYINIFLPAPISNQVKLNDDARILVDGMDKAFPAKVVYVAANAQFTPKSVETAEERTKLMFKIKLQIPREVVQQHSSLLKGGMTAMGYVKYQAEAEWPETLR</sequence>
<feature type="coiled-coil region" evidence="1">
    <location>
        <begin position="136"/>
        <end position="163"/>
    </location>
</feature>